<evidence type="ECO:0000313" key="2">
    <source>
        <dbReference type="Proteomes" id="UP000054359"/>
    </source>
</evidence>
<dbReference type="AlphaFoldDB" id="A0A087TN23"/>
<dbReference type="Proteomes" id="UP000054359">
    <property type="component" value="Unassembled WGS sequence"/>
</dbReference>
<reference evidence="1 2" key="1">
    <citation type="submission" date="2013-11" db="EMBL/GenBank/DDBJ databases">
        <title>Genome sequencing of Stegodyphus mimosarum.</title>
        <authorList>
            <person name="Bechsgaard J."/>
        </authorList>
    </citation>
    <scope>NUCLEOTIDE SEQUENCE [LARGE SCALE GENOMIC DNA]</scope>
</reference>
<organism evidence="1 2">
    <name type="scientific">Stegodyphus mimosarum</name>
    <name type="common">African social velvet spider</name>
    <dbReference type="NCBI Taxonomy" id="407821"/>
    <lineage>
        <taxon>Eukaryota</taxon>
        <taxon>Metazoa</taxon>
        <taxon>Ecdysozoa</taxon>
        <taxon>Arthropoda</taxon>
        <taxon>Chelicerata</taxon>
        <taxon>Arachnida</taxon>
        <taxon>Araneae</taxon>
        <taxon>Araneomorphae</taxon>
        <taxon>Entelegynae</taxon>
        <taxon>Eresoidea</taxon>
        <taxon>Eresidae</taxon>
        <taxon>Stegodyphus</taxon>
    </lineage>
</organism>
<dbReference type="EMBL" id="KK115974">
    <property type="protein sequence ID" value="KFM66512.1"/>
    <property type="molecule type" value="Genomic_DNA"/>
</dbReference>
<name>A0A087TN23_STEMI</name>
<feature type="non-terminal residue" evidence="1">
    <location>
        <position position="97"/>
    </location>
</feature>
<sequence length="97" mass="11366">MPSYILSPLDCIDEHIAEEYLSKISSITASSKSRRDFLVLVNFVYYLRIPHCLIHYMGKEFFVILMKLLLSIRAIRHLIASVDTTHCKVIIINHFWL</sequence>
<protein>
    <submittedName>
        <fullName evidence="1">Uncharacterized protein</fullName>
    </submittedName>
</protein>
<proteinExistence type="predicted"/>
<gene>
    <name evidence="1" type="ORF">X975_24620</name>
</gene>
<accession>A0A087TN23</accession>
<evidence type="ECO:0000313" key="1">
    <source>
        <dbReference type="EMBL" id="KFM66512.1"/>
    </source>
</evidence>
<keyword evidence="2" id="KW-1185">Reference proteome</keyword>